<name>R7Z7X3_LYSSH</name>
<accession>R7Z7X3</accession>
<gene>
    <name evidence="1" type="ORF">H131_22401</name>
</gene>
<reference evidence="1 2" key="1">
    <citation type="submission" date="2013-04" db="EMBL/GenBank/DDBJ databases">
        <title>Draft genome of the heavy metal tolerant bacterium Lysinibacillus sphaericus strain OT4b.31.</title>
        <authorList>
            <person name="Pena-Montenegro T.D."/>
            <person name="Dussan J."/>
        </authorList>
    </citation>
    <scope>NUCLEOTIDE SEQUENCE [LARGE SCALE GENOMIC DNA]</scope>
    <source>
        <strain evidence="1 2">OT4b.31</strain>
    </source>
</reference>
<dbReference type="RefSeq" id="WP_010861374.1">
    <property type="nucleotide sequence ID" value="NZ_KB933418.1"/>
</dbReference>
<dbReference type="AlphaFoldDB" id="R7Z7X3"/>
<protein>
    <submittedName>
        <fullName evidence="1">Uncharacterized protein</fullName>
    </submittedName>
</protein>
<dbReference type="EMBL" id="AQPX01000043">
    <property type="protein sequence ID" value="EON70252.1"/>
    <property type="molecule type" value="Genomic_DNA"/>
</dbReference>
<proteinExistence type="predicted"/>
<dbReference type="HOGENOM" id="CLU_2700352_0_0_9"/>
<sequence>MTYVTCLNALSIAGNIIINDNYLKKSQQPDSVKIANMMTHLSNIDWLAIGDLKYLKGIGGSKMLAEDILNCVK</sequence>
<evidence type="ECO:0000313" key="2">
    <source>
        <dbReference type="Proteomes" id="UP000013911"/>
    </source>
</evidence>
<organism evidence="1 2">
    <name type="scientific">Lysinibacillus sphaericus OT4b.31</name>
    <dbReference type="NCBI Taxonomy" id="1285586"/>
    <lineage>
        <taxon>Bacteria</taxon>
        <taxon>Bacillati</taxon>
        <taxon>Bacillota</taxon>
        <taxon>Bacilli</taxon>
        <taxon>Bacillales</taxon>
        <taxon>Bacillaceae</taxon>
        <taxon>Lysinibacillus</taxon>
    </lineage>
</organism>
<dbReference type="PATRIC" id="fig|1285586.5.peg.4670"/>
<evidence type="ECO:0000313" key="1">
    <source>
        <dbReference type="EMBL" id="EON70252.1"/>
    </source>
</evidence>
<dbReference type="Proteomes" id="UP000013911">
    <property type="component" value="Unassembled WGS sequence"/>
</dbReference>
<comment type="caution">
    <text evidence="1">The sequence shown here is derived from an EMBL/GenBank/DDBJ whole genome shotgun (WGS) entry which is preliminary data.</text>
</comment>